<dbReference type="GO" id="GO:0071555">
    <property type="term" value="P:cell wall organization"/>
    <property type="evidence" value="ECO:0007669"/>
    <property type="project" value="UniProtKB-KW"/>
</dbReference>
<dbReference type="Gene3D" id="3.30.1490.480">
    <property type="entry name" value="Endolytic murein transglycosylase"/>
    <property type="match status" value="1"/>
</dbReference>
<evidence type="ECO:0000256" key="5">
    <source>
        <dbReference type="ARBA" id="ARBA00023239"/>
    </source>
</evidence>
<name>A0A3N1G9I7_9ACTN</name>
<protein>
    <recommendedName>
        <fullName evidence="7">Endolytic murein transglycosylase</fullName>
        <ecNumber evidence="7">4.2.2.29</ecNumber>
    </recommendedName>
    <alternativeName>
        <fullName evidence="7">Peptidoglycan lytic transglycosylase</fullName>
    </alternativeName>
    <alternativeName>
        <fullName evidence="7">Peptidoglycan polymerization terminase</fullName>
    </alternativeName>
</protein>
<keyword evidence="4 7" id="KW-0472">Membrane</keyword>
<dbReference type="CDD" id="cd08010">
    <property type="entry name" value="MltG_like"/>
    <property type="match status" value="1"/>
</dbReference>
<dbReference type="GO" id="GO:0009252">
    <property type="term" value="P:peptidoglycan biosynthetic process"/>
    <property type="evidence" value="ECO:0007669"/>
    <property type="project" value="UniProtKB-UniRule"/>
</dbReference>
<dbReference type="PANTHER" id="PTHR30518:SF2">
    <property type="entry name" value="ENDOLYTIC MUREIN TRANSGLYCOSYLASE"/>
    <property type="match status" value="1"/>
</dbReference>
<evidence type="ECO:0000313" key="8">
    <source>
        <dbReference type="EMBL" id="ROP26838.1"/>
    </source>
</evidence>
<dbReference type="InterPro" id="IPR003770">
    <property type="entry name" value="MLTG-like"/>
</dbReference>
<keyword evidence="1 7" id="KW-1003">Cell membrane</keyword>
<evidence type="ECO:0000313" key="9">
    <source>
        <dbReference type="Proteomes" id="UP000276232"/>
    </source>
</evidence>
<dbReference type="InParanoid" id="A0A3N1G9I7"/>
<dbReference type="HAMAP" id="MF_02065">
    <property type="entry name" value="MltG"/>
    <property type="match status" value="1"/>
</dbReference>
<dbReference type="FunCoup" id="A0A3N1G9I7">
    <property type="interactions" value="4"/>
</dbReference>
<dbReference type="Pfam" id="PF02618">
    <property type="entry name" value="YceG"/>
    <property type="match status" value="1"/>
</dbReference>
<gene>
    <name evidence="7" type="primary">mltG</name>
    <name evidence="8" type="ORF">EDC03_3075</name>
</gene>
<comment type="catalytic activity">
    <reaction evidence="7">
        <text>a peptidoglycan chain = a peptidoglycan chain with N-acetyl-1,6-anhydromuramyl-[peptide] at the reducing end + a peptidoglycan chain with N-acetylglucosamine at the non-reducing end.</text>
        <dbReference type="EC" id="4.2.2.29"/>
    </reaction>
</comment>
<comment type="function">
    <text evidence="7">Functions as a peptidoglycan terminase that cleaves nascent peptidoglycan strands endolytically to terminate their elongation.</text>
</comment>
<dbReference type="EC" id="4.2.2.29" evidence="7"/>
<evidence type="ECO:0000256" key="6">
    <source>
        <dbReference type="ARBA" id="ARBA00023316"/>
    </source>
</evidence>
<comment type="caution">
    <text evidence="8">The sequence shown here is derived from an EMBL/GenBank/DDBJ whole genome shotgun (WGS) entry which is preliminary data.</text>
</comment>
<feature type="site" description="Important for catalytic activity" evidence="7">
    <location>
        <position position="222"/>
    </location>
</feature>
<dbReference type="GO" id="GO:0008932">
    <property type="term" value="F:lytic endotransglycosylase activity"/>
    <property type="evidence" value="ECO:0007669"/>
    <property type="project" value="UniProtKB-UniRule"/>
</dbReference>
<keyword evidence="9" id="KW-1185">Reference proteome</keyword>
<keyword evidence="3 7" id="KW-1133">Transmembrane helix</keyword>
<accession>A0A3N1G9I7</accession>
<evidence type="ECO:0000256" key="4">
    <source>
        <dbReference type="ARBA" id="ARBA00023136"/>
    </source>
</evidence>
<proteinExistence type="inferred from homology"/>
<keyword evidence="6 7" id="KW-0961">Cell wall biogenesis/degradation</keyword>
<dbReference type="Proteomes" id="UP000276232">
    <property type="component" value="Unassembled WGS sequence"/>
</dbReference>
<organism evidence="8 9">
    <name type="scientific">Pseudokineococcus lusitanus</name>
    <dbReference type="NCBI Taxonomy" id="763993"/>
    <lineage>
        <taxon>Bacteria</taxon>
        <taxon>Bacillati</taxon>
        <taxon>Actinomycetota</taxon>
        <taxon>Actinomycetes</taxon>
        <taxon>Kineosporiales</taxon>
        <taxon>Kineosporiaceae</taxon>
        <taxon>Pseudokineococcus</taxon>
    </lineage>
</organism>
<sequence>MRRLRAAVVLLLALGLVVGAGVVGWDFVKPLLDRTEEPVDYAGPGGDPVEVQVAEGDTGQQIAATLQAADVVLTEEAFTTAAATEPRASGIQPGTYRLQEQMTGEGALALLLAPESRISLRVQLIEGLRAVDALATIEEDTGIPVAELQAVADDPAVRLPAEARGNLEGYLFPATYDFEPDVTALELVATMVARTEQSLTSAGVPPERWHRTMTVASLVEAEASREEDRPKVARVIENRVGMGMPLQFDTTVDYATGKRGLTTSDDDRATDSPYNTYVYPGLPPGPIDSPGDSAIAAAAAPAEGPWLYFVAVNPDTGETNFAETFAEHERNVALFQQWLRENG</sequence>
<evidence type="ECO:0000256" key="2">
    <source>
        <dbReference type="ARBA" id="ARBA00022692"/>
    </source>
</evidence>
<dbReference type="EMBL" id="RJKN01000009">
    <property type="protein sequence ID" value="ROP26838.1"/>
    <property type="molecule type" value="Genomic_DNA"/>
</dbReference>
<dbReference type="Gene3D" id="3.30.160.60">
    <property type="entry name" value="Classic Zinc Finger"/>
    <property type="match status" value="1"/>
</dbReference>
<evidence type="ECO:0000256" key="7">
    <source>
        <dbReference type="HAMAP-Rule" id="MF_02065"/>
    </source>
</evidence>
<evidence type="ECO:0000256" key="1">
    <source>
        <dbReference type="ARBA" id="ARBA00022475"/>
    </source>
</evidence>
<dbReference type="NCBIfam" id="TIGR00247">
    <property type="entry name" value="endolytic transglycosylase MltG"/>
    <property type="match status" value="1"/>
</dbReference>
<keyword evidence="5 7" id="KW-0456">Lyase</keyword>
<keyword evidence="2 7" id="KW-0812">Transmembrane</keyword>
<comment type="similarity">
    <text evidence="7">Belongs to the transglycosylase MltG family.</text>
</comment>
<dbReference type="GO" id="GO:0005886">
    <property type="term" value="C:plasma membrane"/>
    <property type="evidence" value="ECO:0007669"/>
    <property type="project" value="UniProtKB-UniRule"/>
</dbReference>
<reference evidence="8 9" key="1">
    <citation type="journal article" date="2015" name="Stand. Genomic Sci.">
        <title>Genomic Encyclopedia of Bacterial and Archaeal Type Strains, Phase III: the genomes of soil and plant-associated and newly described type strains.</title>
        <authorList>
            <person name="Whitman W.B."/>
            <person name="Woyke T."/>
            <person name="Klenk H.P."/>
            <person name="Zhou Y."/>
            <person name="Lilburn T.G."/>
            <person name="Beck B.J."/>
            <person name="De Vos P."/>
            <person name="Vandamme P."/>
            <person name="Eisen J.A."/>
            <person name="Garrity G."/>
            <person name="Hugenholtz P."/>
            <person name="Kyrpides N.C."/>
        </authorList>
    </citation>
    <scope>NUCLEOTIDE SEQUENCE [LARGE SCALE GENOMIC DNA]</scope>
    <source>
        <strain evidence="8 9">CECT 7306</strain>
    </source>
</reference>
<evidence type="ECO:0000256" key="3">
    <source>
        <dbReference type="ARBA" id="ARBA00022989"/>
    </source>
</evidence>
<dbReference type="OrthoDB" id="9814591at2"/>
<dbReference type="PANTHER" id="PTHR30518">
    <property type="entry name" value="ENDOLYTIC MUREIN TRANSGLYCOSYLASE"/>
    <property type="match status" value="1"/>
</dbReference>
<dbReference type="AlphaFoldDB" id="A0A3N1G9I7"/>
<dbReference type="RefSeq" id="WP_123381146.1">
    <property type="nucleotide sequence ID" value="NZ_RJKN01000009.1"/>
</dbReference>